<dbReference type="RefSeq" id="XP_026294546.1">
    <property type="nucleotide sequence ID" value="XM_026438761.2"/>
</dbReference>
<dbReference type="KEGG" id="foc:113218408"/>
<evidence type="ECO:0000256" key="2">
    <source>
        <dbReference type="ARBA" id="ARBA00022448"/>
    </source>
</evidence>
<evidence type="ECO:0000313" key="8">
    <source>
        <dbReference type="Proteomes" id="UP000504606"/>
    </source>
</evidence>
<name>A0A6J1TSX7_FRAOC</name>
<dbReference type="Proteomes" id="UP000504606">
    <property type="component" value="Unplaced"/>
</dbReference>
<dbReference type="InterPro" id="IPR036259">
    <property type="entry name" value="MFS_trans_sf"/>
</dbReference>
<dbReference type="InterPro" id="IPR005828">
    <property type="entry name" value="MFS_sugar_transport-like"/>
</dbReference>
<evidence type="ECO:0000256" key="5">
    <source>
        <dbReference type="ARBA" id="ARBA00022692"/>
    </source>
</evidence>
<dbReference type="PROSITE" id="PS50850">
    <property type="entry name" value="MFS"/>
    <property type="match status" value="1"/>
</dbReference>
<dbReference type="Pfam" id="PF00083">
    <property type="entry name" value="Sugar_tr"/>
    <property type="match status" value="1"/>
</dbReference>
<keyword evidence="4" id="KW-0762">Sugar transport</keyword>
<evidence type="ECO:0000256" key="1">
    <source>
        <dbReference type="ARBA" id="ARBA00004651"/>
    </source>
</evidence>
<dbReference type="SUPFAM" id="SSF103473">
    <property type="entry name" value="MFS general substrate transporter"/>
    <property type="match status" value="1"/>
</dbReference>
<dbReference type="InterPro" id="IPR050549">
    <property type="entry name" value="MFS_Trehalose_Transporter"/>
</dbReference>
<reference evidence="9" key="1">
    <citation type="submission" date="2025-08" db="UniProtKB">
        <authorList>
            <consortium name="RefSeq"/>
        </authorList>
    </citation>
    <scope>IDENTIFICATION</scope>
    <source>
        <tissue evidence="9">Whole organism</tissue>
    </source>
</reference>
<dbReference type="Gene3D" id="1.20.1250.20">
    <property type="entry name" value="MFS general substrate transporter like domains"/>
    <property type="match status" value="1"/>
</dbReference>
<dbReference type="PANTHER" id="PTHR48021">
    <property type="match status" value="1"/>
</dbReference>
<proteinExistence type="predicted"/>
<keyword evidence="7" id="KW-0472">Membrane</keyword>
<keyword evidence="2" id="KW-0813">Transport</keyword>
<dbReference type="PANTHER" id="PTHR48021:SF24">
    <property type="entry name" value="MAJOR FACILITATOR SUPERFAMILY (MFS) PROFILE DOMAIN-CONTAINING PROTEIN"/>
    <property type="match status" value="1"/>
</dbReference>
<dbReference type="OrthoDB" id="6612291at2759"/>
<dbReference type="InterPro" id="IPR020846">
    <property type="entry name" value="MFS_dom"/>
</dbReference>
<dbReference type="GO" id="GO:0022857">
    <property type="term" value="F:transmembrane transporter activity"/>
    <property type="evidence" value="ECO:0007669"/>
    <property type="project" value="InterPro"/>
</dbReference>
<evidence type="ECO:0000313" key="9">
    <source>
        <dbReference type="RefSeq" id="XP_026294546.1"/>
    </source>
</evidence>
<keyword evidence="8" id="KW-1185">Reference proteome</keyword>
<comment type="subcellular location">
    <subcellularLocation>
        <location evidence="1">Cell membrane</location>
        <topology evidence="1">Multi-pass membrane protein</topology>
    </subcellularLocation>
</comment>
<dbReference type="AlphaFoldDB" id="A0A6J1TSX7"/>
<gene>
    <name evidence="9" type="primary">LOC113218408</name>
</gene>
<keyword evidence="6" id="KW-1133">Transmembrane helix</keyword>
<dbReference type="GO" id="GO:0005886">
    <property type="term" value="C:plasma membrane"/>
    <property type="evidence" value="ECO:0007669"/>
    <property type="project" value="UniProtKB-SubCell"/>
</dbReference>
<dbReference type="FunFam" id="1.20.1250.20:FF:000218">
    <property type="entry name" value="facilitated trehalose transporter Tret1"/>
    <property type="match status" value="1"/>
</dbReference>
<keyword evidence="5" id="KW-0812">Transmembrane</keyword>
<protein>
    <submittedName>
        <fullName evidence="9">Facilitated trehalose transporter Tret1-like</fullName>
    </submittedName>
</protein>
<evidence type="ECO:0000256" key="6">
    <source>
        <dbReference type="ARBA" id="ARBA00022989"/>
    </source>
</evidence>
<accession>A0A6J1TSX7</accession>
<dbReference type="PRINTS" id="PR00171">
    <property type="entry name" value="SUGRTRNSPORT"/>
</dbReference>
<sequence>MMLVVPVGEAVAVLFMEKWGRVRALQLALVPFCVGSIVIALADSFSLILVGKVLVGVSLAVGTSPASIYVTEVARPDLRGALITAGPLIGAAGLLIAYAAGAVVAWRGVSWCCCAVAAVPLVLLTFCCPESPVWLVQTGQLEKAERSLRRLAPTDCSKEEYAARELQALVLTTRRRGGATVCADGVTAAPRRSLYTRSVHALKKGTTALLRTRSARRPLWLLCVLMLLQQFSGSYVLLFYAVTFFQDVQSSVDDYTAAALVGLLRLVMAVVTLPLLSRFGRRQLLIWSAAIMCASMLTSGFFSRRWPGAAAAAGSAAGGGGVDDLEGLNLEDLGHIGGARWVPPLCVLVYVCSSCIGVLSVPWILAAELFPQEVRGTGQAVILSLAHVFMFAALQSYRELNAWLGSDGVQWLYATVCAATVLFVWLVVPETQSRTGEQIETFFENHILYMGRARISKKGGKGEAAEEVGCGAPAKGEDAPGKANDIFFLECREEPEGAVEESSCVTHL</sequence>
<organism evidence="8 9">
    <name type="scientific">Frankliniella occidentalis</name>
    <name type="common">Western flower thrips</name>
    <name type="synonym">Euthrips occidentalis</name>
    <dbReference type="NCBI Taxonomy" id="133901"/>
    <lineage>
        <taxon>Eukaryota</taxon>
        <taxon>Metazoa</taxon>
        <taxon>Ecdysozoa</taxon>
        <taxon>Arthropoda</taxon>
        <taxon>Hexapoda</taxon>
        <taxon>Insecta</taxon>
        <taxon>Pterygota</taxon>
        <taxon>Neoptera</taxon>
        <taxon>Paraneoptera</taxon>
        <taxon>Thysanoptera</taxon>
        <taxon>Terebrantia</taxon>
        <taxon>Thripoidea</taxon>
        <taxon>Thripidae</taxon>
        <taxon>Frankliniella</taxon>
    </lineage>
</organism>
<dbReference type="InterPro" id="IPR003663">
    <property type="entry name" value="Sugar/inositol_transpt"/>
</dbReference>
<keyword evidence="3" id="KW-1003">Cell membrane</keyword>
<dbReference type="GeneID" id="113218408"/>
<evidence type="ECO:0000256" key="4">
    <source>
        <dbReference type="ARBA" id="ARBA00022597"/>
    </source>
</evidence>
<evidence type="ECO:0000256" key="7">
    <source>
        <dbReference type="ARBA" id="ARBA00023136"/>
    </source>
</evidence>
<evidence type="ECO:0000256" key="3">
    <source>
        <dbReference type="ARBA" id="ARBA00022475"/>
    </source>
</evidence>